<dbReference type="SUPFAM" id="SSF52129">
    <property type="entry name" value="Caspase-like"/>
    <property type="match status" value="1"/>
</dbReference>
<gene>
    <name evidence="5" type="ORF">DEW08_10220</name>
</gene>
<dbReference type="AlphaFoldDB" id="A0A2S2CPW6"/>
<protein>
    <recommendedName>
        <fullName evidence="4">Peptidase C14 caspase domain-containing protein</fullName>
    </recommendedName>
</protein>
<dbReference type="InterPro" id="IPR029030">
    <property type="entry name" value="Caspase-like_dom_sf"/>
</dbReference>
<evidence type="ECO:0000259" key="4">
    <source>
        <dbReference type="Pfam" id="PF00656"/>
    </source>
</evidence>
<dbReference type="Gene3D" id="3.40.50.1460">
    <property type="match status" value="1"/>
</dbReference>
<dbReference type="Pfam" id="PF02493">
    <property type="entry name" value="MORN"/>
    <property type="match status" value="3"/>
</dbReference>
<keyword evidence="6" id="KW-1185">Reference proteome</keyword>
<keyword evidence="1" id="KW-0677">Repeat</keyword>
<dbReference type="EMBL" id="CP029353">
    <property type="protein sequence ID" value="AWK86564.1"/>
    <property type="molecule type" value="Genomic_DNA"/>
</dbReference>
<dbReference type="Gene3D" id="2.20.110.10">
    <property type="entry name" value="Histone H3 K4-specific methyltransferase SET7/9 N-terminal domain"/>
    <property type="match status" value="2"/>
</dbReference>
<evidence type="ECO:0000256" key="2">
    <source>
        <dbReference type="SAM" id="MobiDB-lite"/>
    </source>
</evidence>
<dbReference type="PANTHER" id="PTHR43215:SF14">
    <property type="entry name" value="RADIAL SPOKE HEAD 1 HOMOLOG"/>
    <property type="match status" value="1"/>
</dbReference>
<dbReference type="PANTHER" id="PTHR43215">
    <property type="entry name" value="RADIAL SPOKE HEAD 1 HOMOLOG"/>
    <property type="match status" value="1"/>
</dbReference>
<dbReference type="OrthoDB" id="7159040at2"/>
<evidence type="ECO:0000313" key="5">
    <source>
        <dbReference type="EMBL" id="AWK86564.1"/>
    </source>
</evidence>
<feature type="region of interest" description="Disordered" evidence="2">
    <location>
        <begin position="398"/>
        <end position="494"/>
    </location>
</feature>
<dbReference type="InterPro" id="IPR011600">
    <property type="entry name" value="Pept_C14_caspase"/>
</dbReference>
<name>A0A2S2CPW6_9PROT</name>
<dbReference type="InterPro" id="IPR003409">
    <property type="entry name" value="MORN"/>
</dbReference>
<accession>A0A2S2CPW6</accession>
<evidence type="ECO:0000313" key="6">
    <source>
        <dbReference type="Proteomes" id="UP000245629"/>
    </source>
</evidence>
<dbReference type="Proteomes" id="UP000245629">
    <property type="component" value="Chromosome 2"/>
</dbReference>
<dbReference type="SUPFAM" id="SSF82185">
    <property type="entry name" value="Histone H3 K4-specific methyltransferase SET7/9 N-terminal domain"/>
    <property type="match status" value="1"/>
</dbReference>
<dbReference type="Pfam" id="PF00656">
    <property type="entry name" value="Peptidase_C14"/>
    <property type="match status" value="1"/>
</dbReference>
<feature type="chain" id="PRO_5015703375" description="Peptidase C14 caspase domain-containing protein" evidence="3">
    <location>
        <begin position="32"/>
        <end position="592"/>
    </location>
</feature>
<feature type="signal peptide" evidence="3">
    <location>
        <begin position="1"/>
        <end position="31"/>
    </location>
</feature>
<keyword evidence="3" id="KW-0732">Signal</keyword>
<feature type="region of interest" description="Disordered" evidence="2">
    <location>
        <begin position="272"/>
        <end position="316"/>
    </location>
</feature>
<feature type="compositionally biased region" description="Low complexity" evidence="2">
    <location>
        <begin position="470"/>
        <end position="482"/>
    </location>
</feature>
<evidence type="ECO:0000256" key="1">
    <source>
        <dbReference type="ARBA" id="ARBA00022737"/>
    </source>
</evidence>
<sequence>MVQVRKERVGTMVWRRLLVAAMLVVAGSGAAAGQERRVALVVGNGEYRNAGGASQSAAAVAANVGAMATALRRAGFEVTTIDNLDRAAMAAALARFRDALGQSELGFLYYSGGALSVGDREYLLPVDARLAAAGDAAGEAIELDGLLRQMQQTGRRAVVVLDPVPGNPLAERLAKQSAGAARPVLGAPPEVERLFVVYAHRPDTPPVAGAGGSGPDSFTATLAREMVKPGVGFRDSLAEVARTLVARTGGRQHPWLQDRLGGDLVLVPATAAAPQAAPTPRPPAKPDTPKGEQIARAEAPKPPQQEEAAPQLPPPPAALAPGIYAVVRPGMMFTQPVLGARGIRELEPGGMLTVLDSVPDSSWVRVRDRFGQEGFATASILSDRWSEAAPGTAVAVSPGAVAASPPPQVGAPIPIHGSSGRGEGGASGSSPNPPSGSPSGSWGGSSDPAARAAAKAAAQAAEKAEKEARSAQTEARQAAAKAQRGRSDSHWEYSFPNGDVYQGAWAVPSDQPGDRRQLRQGTGVYRFANGQLYEGEWADDAMNGYGVMSFSNGDRYAGAFRNNQPEGAGVYRYANGMERAGTWRGTTLVEGE</sequence>
<dbReference type="GO" id="GO:0004197">
    <property type="term" value="F:cysteine-type endopeptidase activity"/>
    <property type="evidence" value="ECO:0007669"/>
    <property type="project" value="InterPro"/>
</dbReference>
<feature type="compositionally biased region" description="Low complexity" evidence="2">
    <location>
        <begin position="437"/>
        <end position="461"/>
    </location>
</feature>
<dbReference type="SMART" id="SM00698">
    <property type="entry name" value="MORN"/>
    <property type="match status" value="3"/>
</dbReference>
<reference evidence="6" key="1">
    <citation type="submission" date="2018-05" db="EMBL/GenBank/DDBJ databases">
        <title>Azospirillum thermophila sp. nov., a novel isolated from hot spring.</title>
        <authorList>
            <person name="Zhao Z."/>
        </authorList>
    </citation>
    <scope>NUCLEOTIDE SEQUENCE [LARGE SCALE GENOMIC DNA]</scope>
    <source>
        <strain evidence="6">CFH 70021</strain>
    </source>
</reference>
<dbReference type="GO" id="GO:0006508">
    <property type="term" value="P:proteolysis"/>
    <property type="evidence" value="ECO:0007669"/>
    <property type="project" value="InterPro"/>
</dbReference>
<organism evidence="5 6">
    <name type="scientific">Azospirillum thermophilum</name>
    <dbReference type="NCBI Taxonomy" id="2202148"/>
    <lineage>
        <taxon>Bacteria</taxon>
        <taxon>Pseudomonadati</taxon>
        <taxon>Pseudomonadota</taxon>
        <taxon>Alphaproteobacteria</taxon>
        <taxon>Rhodospirillales</taxon>
        <taxon>Azospirillaceae</taxon>
        <taxon>Azospirillum</taxon>
    </lineage>
</organism>
<feature type="compositionally biased region" description="Pro residues" evidence="2">
    <location>
        <begin position="277"/>
        <end position="286"/>
    </location>
</feature>
<dbReference type="KEGG" id="azz:DEW08_10220"/>
<feature type="domain" description="Peptidase C14 caspase" evidence="4">
    <location>
        <begin position="36"/>
        <end position="260"/>
    </location>
</feature>
<feature type="compositionally biased region" description="Basic and acidic residues" evidence="2">
    <location>
        <begin position="287"/>
        <end position="299"/>
    </location>
</feature>
<proteinExistence type="predicted"/>
<evidence type="ECO:0000256" key="3">
    <source>
        <dbReference type="SAM" id="SignalP"/>
    </source>
</evidence>